<reference evidence="1 2" key="1">
    <citation type="submission" date="2016-12" db="EMBL/GenBank/DDBJ databases">
        <title>The genomes of Aspergillus section Nigri reveals drivers in fungal speciation.</title>
        <authorList>
            <consortium name="DOE Joint Genome Institute"/>
            <person name="Vesth T.C."/>
            <person name="Nybo J."/>
            <person name="Theobald S."/>
            <person name="Brandl J."/>
            <person name="Frisvad J.C."/>
            <person name="Nielsen K.F."/>
            <person name="Lyhne E.K."/>
            <person name="Kogle M.E."/>
            <person name="Kuo A."/>
            <person name="Riley R."/>
            <person name="Clum A."/>
            <person name="Nolan M."/>
            <person name="Lipzen A."/>
            <person name="Salamov A."/>
            <person name="Henrissat B."/>
            <person name="Wiebenga A."/>
            <person name="De Vries R.P."/>
            <person name="Grigoriev I.V."/>
            <person name="Mortensen U.H."/>
            <person name="Andersen M.R."/>
            <person name="Baker S.E."/>
        </authorList>
    </citation>
    <scope>NUCLEOTIDE SEQUENCE [LARGE SCALE GENOMIC DNA]</scope>
    <source>
        <strain evidence="1 2">IBT 23096</strain>
    </source>
</reference>
<organism evidence="1 2">
    <name type="scientific">Aspergillus steynii IBT 23096</name>
    <dbReference type="NCBI Taxonomy" id="1392250"/>
    <lineage>
        <taxon>Eukaryota</taxon>
        <taxon>Fungi</taxon>
        <taxon>Dikarya</taxon>
        <taxon>Ascomycota</taxon>
        <taxon>Pezizomycotina</taxon>
        <taxon>Eurotiomycetes</taxon>
        <taxon>Eurotiomycetidae</taxon>
        <taxon>Eurotiales</taxon>
        <taxon>Aspergillaceae</taxon>
        <taxon>Aspergillus</taxon>
        <taxon>Aspergillus subgen. Circumdati</taxon>
    </lineage>
</organism>
<evidence type="ECO:0000313" key="1">
    <source>
        <dbReference type="EMBL" id="PLB48728.1"/>
    </source>
</evidence>
<gene>
    <name evidence="1" type="ORF">P170DRAFT_446569</name>
</gene>
<proteinExistence type="predicted"/>
<name>A0A2I2G786_9EURO</name>
<comment type="caution">
    <text evidence="1">The sequence shown here is derived from an EMBL/GenBank/DDBJ whole genome shotgun (WGS) entry which is preliminary data.</text>
</comment>
<dbReference type="Proteomes" id="UP000234275">
    <property type="component" value="Unassembled WGS sequence"/>
</dbReference>
<accession>A0A2I2G786</accession>
<dbReference type="GeneID" id="36558507"/>
<evidence type="ECO:0000313" key="2">
    <source>
        <dbReference type="Proteomes" id="UP000234275"/>
    </source>
</evidence>
<protein>
    <submittedName>
        <fullName evidence="1">Uncharacterized protein</fullName>
    </submittedName>
</protein>
<keyword evidence="2" id="KW-1185">Reference proteome</keyword>
<dbReference type="AlphaFoldDB" id="A0A2I2G786"/>
<dbReference type="EMBL" id="MSFO01000004">
    <property type="protein sequence ID" value="PLB48728.1"/>
    <property type="molecule type" value="Genomic_DNA"/>
</dbReference>
<dbReference type="RefSeq" id="XP_024704030.1">
    <property type="nucleotide sequence ID" value="XM_024850808.1"/>
</dbReference>
<dbReference type="OrthoDB" id="4497058at2759"/>
<dbReference type="VEuPathDB" id="FungiDB:P170DRAFT_446569"/>
<sequence>MSVTVLSRLVDPDVLIPRTEYANGREAYCCSEHRFTPWVFEHAEIAERDCTESWPNEWGDFKKVFGLLNSYYTELNGNSQRDLTHDLKRSERTRLPKKNWKVSRREYFEHFMRSQGMMLRELVETIYQNLKDAMPQAPRLHYASFPVSRFEQKYVIGGQRYISRPDGAAMVSPKERRLPIISFAGWYEGQTWSEFLAEILSIMLGQLAKNIRVDFQDQEVFIVGFYGRCIYIARGYFTTDLISQVQLHGYTEDETIEIQFTRGCNLSSREDWLEAMDALTGLLRYQLSGNAMVSALKPYLHNDASPKVYG</sequence>